<feature type="region of interest" description="Disordered" evidence="1">
    <location>
        <begin position="1"/>
        <end position="94"/>
    </location>
</feature>
<feature type="transmembrane region" description="Helical" evidence="2">
    <location>
        <begin position="173"/>
        <end position="201"/>
    </location>
</feature>
<keyword evidence="2" id="KW-1133">Transmembrane helix</keyword>
<evidence type="ECO:0000313" key="4">
    <source>
        <dbReference type="EMBL" id="PSK97907.1"/>
    </source>
</evidence>
<protein>
    <recommendedName>
        <fullName evidence="3">DUF7847 domain-containing protein</fullName>
    </recommendedName>
</protein>
<evidence type="ECO:0000256" key="2">
    <source>
        <dbReference type="SAM" id="Phobius"/>
    </source>
</evidence>
<dbReference type="PANTHER" id="PTHR33133">
    <property type="entry name" value="OS08G0107100 PROTEIN-RELATED"/>
    <property type="match status" value="1"/>
</dbReference>
<dbReference type="EMBL" id="PYGE01000021">
    <property type="protein sequence ID" value="PSK97907.1"/>
    <property type="molecule type" value="Genomic_DNA"/>
</dbReference>
<keyword evidence="2" id="KW-0812">Transmembrane</keyword>
<feature type="transmembrane region" description="Helical" evidence="2">
    <location>
        <begin position="124"/>
        <end position="147"/>
    </location>
</feature>
<feature type="compositionally biased region" description="Gly residues" evidence="1">
    <location>
        <begin position="64"/>
        <end position="82"/>
    </location>
</feature>
<keyword evidence="2" id="KW-0472">Membrane</keyword>
<dbReference type="AlphaFoldDB" id="A0A2P8DL02"/>
<dbReference type="PANTHER" id="PTHR33133:SF1">
    <property type="entry name" value="EXPRESSED PROTEIN-RELATED"/>
    <property type="match status" value="1"/>
</dbReference>
<feature type="transmembrane region" description="Helical" evidence="2">
    <location>
        <begin position="315"/>
        <end position="338"/>
    </location>
</feature>
<reference evidence="4 5" key="1">
    <citation type="submission" date="2018-03" db="EMBL/GenBank/DDBJ databases">
        <title>Genomic Encyclopedia of Archaeal and Bacterial Type Strains, Phase II (KMG-II): from individual species to whole genera.</title>
        <authorList>
            <person name="Goeker M."/>
        </authorList>
    </citation>
    <scope>NUCLEOTIDE SEQUENCE [LARGE SCALE GENOMIC DNA]</scope>
    <source>
        <strain evidence="4 5">DSM 45211</strain>
    </source>
</reference>
<dbReference type="OrthoDB" id="121140at2"/>
<feature type="transmembrane region" description="Helical" evidence="2">
    <location>
        <begin position="221"/>
        <end position="247"/>
    </location>
</feature>
<dbReference type="InterPro" id="IPR057169">
    <property type="entry name" value="DUF7847"/>
</dbReference>
<sequence length="426" mass="43580">MSGTAGTPPPDERPDGEPAEPAPQPPYPGWSTEQPSPRGWGAGADPSGSGGWQHPGGSHPSGLPGAGAPQGGAAPGGNGWTGGPEPTWRLPDAKPGVVPLRPLGVGEILDGAVTTIRRNLGAMLGLSAAVAVATQLLSTATIVWMFGDQVTEPNFGLTDDVQELEDVADAVPAALLGSFVTLIATVFLTGVLTVVVGQAVLGRHITVGQAWRRSRGRLLRLLGLTLLYTLVWLSPLLAVLVLAVALAAGGSGAGAAALVVVLMLVAALAGVWLYVRFALSLPALMLESVTGAGGERPIGVVRSLRRSAALVRKSWWRTFAILLLIAFIVWLIGQVVAVPLGVPGLFGGDTAGDNVLTWFILNSLAGMIAATITAPFSAAATALLYVDRRIRREALDIDLARAAGVELPSRPGPGPGPGPDTRPGGP</sequence>
<dbReference type="Pfam" id="PF25231">
    <property type="entry name" value="DUF7847"/>
    <property type="match status" value="1"/>
</dbReference>
<proteinExistence type="predicted"/>
<feature type="transmembrane region" description="Helical" evidence="2">
    <location>
        <begin position="253"/>
        <end position="275"/>
    </location>
</feature>
<evidence type="ECO:0000259" key="3">
    <source>
        <dbReference type="Pfam" id="PF25231"/>
    </source>
</evidence>
<evidence type="ECO:0000313" key="5">
    <source>
        <dbReference type="Proteomes" id="UP000243528"/>
    </source>
</evidence>
<dbReference type="Proteomes" id="UP000243528">
    <property type="component" value="Unassembled WGS sequence"/>
</dbReference>
<evidence type="ECO:0000256" key="1">
    <source>
        <dbReference type="SAM" id="MobiDB-lite"/>
    </source>
</evidence>
<dbReference type="RefSeq" id="WP_106539326.1">
    <property type="nucleotide sequence ID" value="NZ_PYGE01000021.1"/>
</dbReference>
<feature type="region of interest" description="Disordered" evidence="1">
    <location>
        <begin position="405"/>
        <end position="426"/>
    </location>
</feature>
<gene>
    <name evidence="4" type="ORF">CLV30_12164</name>
</gene>
<feature type="transmembrane region" description="Helical" evidence="2">
    <location>
        <begin position="358"/>
        <end position="386"/>
    </location>
</feature>
<feature type="compositionally biased region" description="Pro residues" evidence="1">
    <location>
        <begin position="410"/>
        <end position="426"/>
    </location>
</feature>
<organism evidence="4 5">
    <name type="scientific">Haloactinopolyspora alba</name>
    <dbReference type="NCBI Taxonomy" id="648780"/>
    <lineage>
        <taxon>Bacteria</taxon>
        <taxon>Bacillati</taxon>
        <taxon>Actinomycetota</taxon>
        <taxon>Actinomycetes</taxon>
        <taxon>Jiangellales</taxon>
        <taxon>Jiangellaceae</taxon>
        <taxon>Haloactinopolyspora</taxon>
    </lineage>
</organism>
<comment type="caution">
    <text evidence="4">The sequence shown here is derived from an EMBL/GenBank/DDBJ whole genome shotgun (WGS) entry which is preliminary data.</text>
</comment>
<feature type="domain" description="DUF7847" evidence="3">
    <location>
        <begin position="105"/>
        <end position="386"/>
    </location>
</feature>
<name>A0A2P8DL02_9ACTN</name>
<accession>A0A2P8DL02</accession>
<keyword evidence="5" id="KW-1185">Reference proteome</keyword>